<feature type="coiled-coil region" evidence="1">
    <location>
        <begin position="310"/>
        <end position="337"/>
    </location>
</feature>
<name>A0A6C0I9W0_9ZZZZ</name>
<evidence type="ECO:0000256" key="1">
    <source>
        <dbReference type="SAM" id="Coils"/>
    </source>
</evidence>
<reference evidence="2" key="1">
    <citation type="journal article" date="2020" name="Nature">
        <title>Giant virus diversity and host interactions through global metagenomics.</title>
        <authorList>
            <person name="Schulz F."/>
            <person name="Roux S."/>
            <person name="Paez-Espino D."/>
            <person name="Jungbluth S."/>
            <person name="Walsh D.A."/>
            <person name="Denef V.J."/>
            <person name="McMahon K.D."/>
            <person name="Konstantinidis K.T."/>
            <person name="Eloe-Fadrosh E.A."/>
            <person name="Kyrpides N.C."/>
            <person name="Woyke T."/>
        </authorList>
    </citation>
    <scope>NUCLEOTIDE SEQUENCE</scope>
    <source>
        <strain evidence="2">GVMAG-M-3300023184-60</strain>
    </source>
</reference>
<evidence type="ECO:0000313" key="2">
    <source>
        <dbReference type="EMBL" id="QHT89390.1"/>
    </source>
</evidence>
<dbReference type="AlphaFoldDB" id="A0A6C0I9W0"/>
<dbReference type="EMBL" id="MN740139">
    <property type="protein sequence ID" value="QHT89390.1"/>
    <property type="molecule type" value="Genomic_DNA"/>
</dbReference>
<sequence length="553" mass="62529">MNDNLRYVSLQYIKGENYEDVDSFKEREIRSILNKLKDEDLLDNPEEVKDLYGKLGETLEKKKIGESFLEDLINYSSLKLIKTDLEAAKKKAEDKIKKIKEETGGKGDGNKKKGAFIDARSKIAQSLVDVIAVIDMVKRGDISEPPPVIDDEAEPSNSSTLSEKAKKFLKIVKEYLSNVETTKDKIDKIQEKLTKFEDNTDNLHSYVIGDFEKLKEDAIKKVKKFIDENFEDTINPLAKELLKELKDIKVDGTTLKIKTDAGSNFELVEDAIKTAYDAAVTKPVTDAAKAAELAKAAKAKVLFDIVKSSIDKLNNLVDTTNANITKLTELKDKVEEAKATDAIAKATDAVEKAKNITANKAEYDTAKADADKAKDALLKKLEELKPLLEEAYKLLEELRKNVIEQSDTLEKEKKDYLKSLDKLVALYSSYLKICTKNISRYDKLFEHNEISNIDEAFMIKSYSDFLKKLNKLKQNLETKDIGKIRRALTDSINRLFNMYGVNTNNEAFMKAFLEGYDDNGAPINEKGAEGKDDKKTKDIDYIIDRIINYNLAK</sequence>
<accession>A0A6C0I9W0</accession>
<organism evidence="2">
    <name type="scientific">viral metagenome</name>
    <dbReference type="NCBI Taxonomy" id="1070528"/>
    <lineage>
        <taxon>unclassified sequences</taxon>
        <taxon>metagenomes</taxon>
        <taxon>organismal metagenomes</taxon>
    </lineage>
</organism>
<feature type="coiled-coil region" evidence="1">
    <location>
        <begin position="172"/>
        <end position="199"/>
    </location>
</feature>
<feature type="coiled-coil region" evidence="1">
    <location>
        <begin position="75"/>
        <end position="102"/>
    </location>
</feature>
<feature type="coiled-coil region" evidence="1">
    <location>
        <begin position="378"/>
        <end position="415"/>
    </location>
</feature>
<protein>
    <submittedName>
        <fullName evidence="2">Uncharacterized protein</fullName>
    </submittedName>
</protein>
<keyword evidence="1" id="KW-0175">Coiled coil</keyword>
<proteinExistence type="predicted"/>